<reference evidence="4 5" key="1">
    <citation type="submission" date="2018-12" db="EMBL/GenBank/DDBJ databases">
        <authorList>
            <person name="Yang E."/>
        </authorList>
    </citation>
    <scope>NUCLEOTIDE SEQUENCE [LARGE SCALE GENOMIC DNA]</scope>
    <source>
        <strain evidence="4 5">SOD</strain>
    </source>
</reference>
<organism evidence="4 5">
    <name type="scientific">Massilia atriviolacea</name>
    <dbReference type="NCBI Taxonomy" id="2495579"/>
    <lineage>
        <taxon>Bacteria</taxon>
        <taxon>Pseudomonadati</taxon>
        <taxon>Pseudomonadota</taxon>
        <taxon>Betaproteobacteria</taxon>
        <taxon>Burkholderiales</taxon>
        <taxon>Oxalobacteraceae</taxon>
        <taxon>Telluria group</taxon>
        <taxon>Massilia</taxon>
    </lineage>
</organism>
<dbReference type="InterPro" id="IPR027385">
    <property type="entry name" value="Beta-barrel_OMP"/>
</dbReference>
<accession>A0A430HJS5</accession>
<sequence>MREATLNQRGLFCFLSRFALFVTRKQRLPVIFLAYLQLMQVSFRLVNTQHSARDGQPPYKNTMKKIALVIAVAIASLSSAQAQTAQANPLRFVVGAGLTAGGDKLATAEYSHGGSVDVRAGGLIAFLGGVDYRVNQQFSFQGTVGFHVDQASAKNGDVTFKRFPIEVLAYFHPTNNMRIGGGVRYVSSPKLNGDGFGAGVYQEFDNTVGAVVEGEYFFSPNVGLKLRYVKEEYESNYVYRRVTYTEKTKGDHIGIFGNFYF</sequence>
<gene>
    <name evidence="4" type="ORF">EJB06_15745</name>
</gene>
<dbReference type="EMBL" id="RXLQ01000008">
    <property type="protein sequence ID" value="RSZ57786.1"/>
    <property type="molecule type" value="Genomic_DNA"/>
</dbReference>
<evidence type="ECO:0000313" key="5">
    <source>
        <dbReference type="Proteomes" id="UP000278085"/>
    </source>
</evidence>
<proteinExistence type="predicted"/>
<evidence type="ECO:0000259" key="3">
    <source>
        <dbReference type="Pfam" id="PF13505"/>
    </source>
</evidence>
<keyword evidence="5" id="KW-1185">Reference proteome</keyword>
<evidence type="ECO:0000256" key="1">
    <source>
        <dbReference type="ARBA" id="ARBA00004442"/>
    </source>
</evidence>
<dbReference type="AlphaFoldDB" id="A0A430HJS5"/>
<dbReference type="Proteomes" id="UP000278085">
    <property type="component" value="Unassembled WGS sequence"/>
</dbReference>
<comment type="subcellular location">
    <subcellularLocation>
        <location evidence="1">Cell outer membrane</location>
    </subcellularLocation>
</comment>
<dbReference type="SUPFAM" id="SSF56925">
    <property type="entry name" value="OMPA-like"/>
    <property type="match status" value="1"/>
</dbReference>
<feature type="domain" description="Outer membrane protein beta-barrel" evidence="3">
    <location>
        <begin position="72"/>
        <end position="230"/>
    </location>
</feature>
<protein>
    <recommendedName>
        <fullName evidence="3">Outer membrane protein beta-barrel domain-containing protein</fullName>
    </recommendedName>
</protein>
<dbReference type="Pfam" id="PF13505">
    <property type="entry name" value="OMP_b-brl"/>
    <property type="match status" value="1"/>
</dbReference>
<evidence type="ECO:0000256" key="2">
    <source>
        <dbReference type="ARBA" id="ARBA00022729"/>
    </source>
</evidence>
<dbReference type="GO" id="GO:0009279">
    <property type="term" value="C:cell outer membrane"/>
    <property type="evidence" value="ECO:0007669"/>
    <property type="project" value="UniProtKB-SubCell"/>
</dbReference>
<comment type="caution">
    <text evidence="4">The sequence shown here is derived from an EMBL/GenBank/DDBJ whole genome shotgun (WGS) entry which is preliminary data.</text>
</comment>
<dbReference type="OrthoDB" id="5874203at2"/>
<dbReference type="InterPro" id="IPR011250">
    <property type="entry name" value="OMP/PagP_B-barrel"/>
</dbReference>
<evidence type="ECO:0000313" key="4">
    <source>
        <dbReference type="EMBL" id="RSZ57786.1"/>
    </source>
</evidence>
<name>A0A430HJS5_9BURK</name>
<keyword evidence="2" id="KW-0732">Signal</keyword>